<evidence type="ECO:0000256" key="8">
    <source>
        <dbReference type="ARBA" id="ARBA00023136"/>
    </source>
</evidence>
<protein>
    <recommendedName>
        <fullName evidence="9">Membrane fusion protein (MFP) family protein</fullName>
    </recommendedName>
</protein>
<dbReference type="AlphaFoldDB" id="A0A1E7QK56"/>
<proteinExistence type="inferred from homology"/>
<accession>A0A1E7QK56</accession>
<dbReference type="InterPro" id="IPR010129">
    <property type="entry name" value="T1SS_HlyD"/>
</dbReference>
<feature type="domain" description="AprE-like long alpha-helical hairpin" evidence="10">
    <location>
        <begin position="121"/>
        <end position="309"/>
    </location>
</feature>
<evidence type="ECO:0000256" key="7">
    <source>
        <dbReference type="ARBA" id="ARBA00022989"/>
    </source>
</evidence>
<evidence type="ECO:0000256" key="5">
    <source>
        <dbReference type="ARBA" id="ARBA00022519"/>
    </source>
</evidence>
<evidence type="ECO:0000256" key="4">
    <source>
        <dbReference type="ARBA" id="ARBA00022475"/>
    </source>
</evidence>
<dbReference type="PRINTS" id="PR01490">
    <property type="entry name" value="RTXTOXIND"/>
</dbReference>
<name>A0A1E7QK56_WOLPI</name>
<dbReference type="InterPro" id="IPR050739">
    <property type="entry name" value="MFP"/>
</dbReference>
<gene>
    <name evidence="12" type="ORF">BIY23_04505</name>
</gene>
<evidence type="ECO:0000256" key="9">
    <source>
        <dbReference type="RuleBase" id="RU365093"/>
    </source>
</evidence>
<dbReference type="RefSeq" id="WP_070064864.1">
    <property type="nucleotide sequence ID" value="NZ_MJMG01000002.1"/>
</dbReference>
<dbReference type="InterPro" id="IPR058781">
    <property type="entry name" value="HH_AprE-like"/>
</dbReference>
<dbReference type="InterPro" id="IPR058982">
    <property type="entry name" value="Beta-barrel_AprE"/>
</dbReference>
<keyword evidence="5 9" id="KW-0997">Cell inner membrane</keyword>
<evidence type="ECO:0000256" key="3">
    <source>
        <dbReference type="ARBA" id="ARBA00022448"/>
    </source>
</evidence>
<feature type="domain" description="AprE-like beta-barrel" evidence="11">
    <location>
        <begin position="383"/>
        <end position="462"/>
    </location>
</feature>
<dbReference type="Pfam" id="PF26002">
    <property type="entry name" value="Beta-barrel_AprE"/>
    <property type="match status" value="1"/>
</dbReference>
<dbReference type="Gene3D" id="2.40.30.170">
    <property type="match status" value="1"/>
</dbReference>
<dbReference type="PANTHER" id="PTHR30386:SF17">
    <property type="entry name" value="ALKALINE PROTEASE SECRETION PROTEIN APRE"/>
    <property type="match status" value="1"/>
</dbReference>
<dbReference type="PANTHER" id="PTHR30386">
    <property type="entry name" value="MEMBRANE FUSION SUBUNIT OF EMRAB-TOLC MULTIDRUG EFFLUX PUMP"/>
    <property type="match status" value="1"/>
</dbReference>
<feature type="transmembrane region" description="Helical" evidence="9">
    <location>
        <begin position="45"/>
        <end position="65"/>
    </location>
</feature>
<keyword evidence="4 9" id="KW-1003">Cell membrane</keyword>
<evidence type="ECO:0000259" key="11">
    <source>
        <dbReference type="Pfam" id="PF26002"/>
    </source>
</evidence>
<sequence>MQTIKSGKSKFLDRVFGSLDAITSFILKRESNHVNEVLRITWGPLFFGLVVMLIFFGIGGVWSVIAPIEGAVHARGEVIVSSNRKIIQHLGGGIISKILVKDGQVVKKDEPLVLLSNVNEKANLSITKEKLLSLSATEARLIAIRGDLDTLIFSDYIRSLSSNEVVDRVIKNQIKLFNSQRNSILGKINILQQRVKQLHDELTGINSQLNAAIKQYDLVSEELEMKRQLLESGHIGRPHILVLEKQFAEVEGRVGHYRAAISQVQQKIGENELEVINKKNDYQEKANAELKEISTSIDGLKERLIVAEDSLARTMIKSPQDGTVTDIRYHTEGGVIQSGMPIMTVVPSDDDLVIDAKIQTSNIEEILSAQRAGNKVVSIDGLEGLRVKVRLTAYSARRLSAINGIVTHISPDALDDPRLGRSDPKLDRYYLIRVIIPKSELAQFKNVYLYPGMPADVSIVTQSRTLLSFLFTPILATLDRAFIER</sequence>
<keyword evidence="6 9" id="KW-0812">Transmembrane</keyword>
<comment type="subcellular location">
    <subcellularLocation>
        <location evidence="1 9">Cell inner membrane</location>
        <topology evidence="1 9">Single-pass membrane protein</topology>
    </subcellularLocation>
</comment>
<keyword evidence="7 9" id="KW-1133">Transmembrane helix</keyword>
<dbReference type="Proteomes" id="UP000175679">
    <property type="component" value="Unassembled WGS sequence"/>
</dbReference>
<reference evidence="12 13" key="1">
    <citation type="submission" date="2016-09" db="EMBL/GenBank/DDBJ databases">
        <title>Genomic evidence for plant-parasitic nematodes as the earliest Wolbachia hosts.</title>
        <authorList>
            <person name="Brown A.M."/>
            <person name="Wasala S.K."/>
            <person name="Howe D.K."/>
            <person name="Peetz A.B."/>
            <person name="Zasada I.A."/>
            <person name="Denver D.R."/>
        </authorList>
    </citation>
    <scope>NUCLEOTIDE SEQUENCE [LARGE SCALE GENOMIC DNA]</scope>
    <source>
        <strain evidence="13">wPpe</strain>
    </source>
</reference>
<dbReference type="GO" id="GO:0005886">
    <property type="term" value="C:plasma membrane"/>
    <property type="evidence" value="ECO:0007669"/>
    <property type="project" value="UniProtKB-SubCell"/>
</dbReference>
<evidence type="ECO:0000313" key="12">
    <source>
        <dbReference type="EMBL" id="OEY86860.1"/>
    </source>
</evidence>
<dbReference type="EMBL" id="MJMG01000002">
    <property type="protein sequence ID" value="OEY86860.1"/>
    <property type="molecule type" value="Genomic_DNA"/>
</dbReference>
<organism evidence="12 13">
    <name type="scientific">Wolbachia pipientis</name>
    <dbReference type="NCBI Taxonomy" id="955"/>
    <lineage>
        <taxon>Bacteria</taxon>
        <taxon>Pseudomonadati</taxon>
        <taxon>Pseudomonadota</taxon>
        <taxon>Alphaproteobacteria</taxon>
        <taxon>Rickettsiales</taxon>
        <taxon>Anaplasmataceae</taxon>
        <taxon>Wolbachieae</taxon>
        <taxon>Wolbachia</taxon>
    </lineage>
</organism>
<comment type="caution">
    <text evidence="12">The sequence shown here is derived from an EMBL/GenBank/DDBJ whole genome shotgun (WGS) entry which is preliminary data.</text>
</comment>
<dbReference type="Pfam" id="PF25994">
    <property type="entry name" value="HH_AprE"/>
    <property type="match status" value="1"/>
</dbReference>
<evidence type="ECO:0000256" key="6">
    <source>
        <dbReference type="ARBA" id="ARBA00022692"/>
    </source>
</evidence>
<keyword evidence="8 9" id="KW-0472">Membrane</keyword>
<dbReference type="OrthoDB" id="9810980at2"/>
<evidence type="ECO:0000256" key="1">
    <source>
        <dbReference type="ARBA" id="ARBA00004377"/>
    </source>
</evidence>
<evidence type="ECO:0000313" key="13">
    <source>
        <dbReference type="Proteomes" id="UP000175679"/>
    </source>
</evidence>
<keyword evidence="3 9" id="KW-0813">Transport</keyword>
<dbReference type="GO" id="GO:0015031">
    <property type="term" value="P:protein transport"/>
    <property type="evidence" value="ECO:0007669"/>
    <property type="project" value="InterPro"/>
</dbReference>
<keyword evidence="13" id="KW-1185">Reference proteome</keyword>
<comment type="similarity">
    <text evidence="2 9">Belongs to the membrane fusion protein (MFP) (TC 8.A.1) family.</text>
</comment>
<dbReference type="NCBIfam" id="TIGR01843">
    <property type="entry name" value="type_I_hlyD"/>
    <property type="match status" value="1"/>
</dbReference>
<evidence type="ECO:0000256" key="2">
    <source>
        <dbReference type="ARBA" id="ARBA00009477"/>
    </source>
</evidence>
<evidence type="ECO:0000259" key="10">
    <source>
        <dbReference type="Pfam" id="PF25994"/>
    </source>
</evidence>